<reference evidence="1" key="1">
    <citation type="journal article" date="2014" name="Front. Microbiol.">
        <title>High frequency of phylogenetically diverse reductive dehalogenase-homologous genes in deep subseafloor sedimentary metagenomes.</title>
        <authorList>
            <person name="Kawai M."/>
            <person name="Futagami T."/>
            <person name="Toyoda A."/>
            <person name="Takaki Y."/>
            <person name="Nishi S."/>
            <person name="Hori S."/>
            <person name="Arai W."/>
            <person name="Tsubouchi T."/>
            <person name="Morono Y."/>
            <person name="Uchiyama I."/>
            <person name="Ito T."/>
            <person name="Fujiyama A."/>
            <person name="Inagaki F."/>
            <person name="Takami H."/>
        </authorList>
    </citation>
    <scope>NUCLEOTIDE SEQUENCE</scope>
    <source>
        <strain evidence="1">Expedition CK06-06</strain>
    </source>
</reference>
<sequence>MRKLIFYFTAIVLILILGSTGLTQGLPSLTESSPAPPPTSVTVPSSNLLSYSNPTHGFSFNYPSNWKQNTEVDGTGFLK</sequence>
<dbReference type="EMBL" id="BARU01010154">
    <property type="protein sequence ID" value="GAH45473.1"/>
    <property type="molecule type" value="Genomic_DNA"/>
</dbReference>
<comment type="caution">
    <text evidence="1">The sequence shown here is derived from an EMBL/GenBank/DDBJ whole genome shotgun (WGS) entry which is preliminary data.</text>
</comment>
<name>X1HJL3_9ZZZZ</name>
<accession>X1HJL3</accession>
<evidence type="ECO:0000313" key="1">
    <source>
        <dbReference type="EMBL" id="GAH45473.1"/>
    </source>
</evidence>
<protein>
    <submittedName>
        <fullName evidence="1">Uncharacterized protein</fullName>
    </submittedName>
</protein>
<feature type="non-terminal residue" evidence="1">
    <location>
        <position position="79"/>
    </location>
</feature>
<dbReference type="Pfam" id="PF18933">
    <property type="entry name" value="PsbP_2"/>
    <property type="match status" value="1"/>
</dbReference>
<proteinExistence type="predicted"/>
<dbReference type="AlphaFoldDB" id="X1HJL3"/>
<organism evidence="1">
    <name type="scientific">marine sediment metagenome</name>
    <dbReference type="NCBI Taxonomy" id="412755"/>
    <lineage>
        <taxon>unclassified sequences</taxon>
        <taxon>metagenomes</taxon>
        <taxon>ecological metagenomes</taxon>
    </lineage>
</organism>
<gene>
    <name evidence="1" type="ORF">S03H2_19439</name>
</gene>